<dbReference type="EMBL" id="MUBC01000001">
    <property type="protein sequence ID" value="ONM45782.1"/>
    <property type="molecule type" value="Genomic_DNA"/>
</dbReference>
<dbReference type="InterPro" id="IPR044516">
    <property type="entry name" value="UXS-like"/>
</dbReference>
<gene>
    <name evidence="6" type="ORF">BXT89_00345</name>
</gene>
<evidence type="ECO:0000256" key="1">
    <source>
        <dbReference type="ARBA" id="ARBA00001911"/>
    </source>
</evidence>
<dbReference type="PANTHER" id="PTHR43078">
    <property type="entry name" value="UDP-GLUCURONIC ACID DECARBOXYLASE-RELATED"/>
    <property type="match status" value="1"/>
</dbReference>
<feature type="domain" description="NAD-dependent epimerase/dehydratase" evidence="5">
    <location>
        <begin position="34"/>
        <end position="277"/>
    </location>
</feature>
<dbReference type="GO" id="GO:0070403">
    <property type="term" value="F:NAD+ binding"/>
    <property type="evidence" value="ECO:0007669"/>
    <property type="project" value="InterPro"/>
</dbReference>
<keyword evidence="3" id="KW-0520">NAD</keyword>
<organism evidence="6 7">
    <name type="scientific">Halopseudomonas pachastrellae</name>
    <dbReference type="NCBI Taxonomy" id="254161"/>
    <lineage>
        <taxon>Bacteria</taxon>
        <taxon>Pseudomonadati</taxon>
        <taxon>Pseudomonadota</taxon>
        <taxon>Gammaproteobacteria</taxon>
        <taxon>Pseudomonadales</taxon>
        <taxon>Pseudomonadaceae</taxon>
        <taxon>Halopseudomonas</taxon>
    </lineage>
</organism>
<dbReference type="OrthoDB" id="5295702at2"/>
<evidence type="ECO:0000313" key="6">
    <source>
        <dbReference type="EMBL" id="ONM45782.1"/>
    </source>
</evidence>
<dbReference type="AlphaFoldDB" id="A0A1S8DMA4"/>
<dbReference type="Gene3D" id="3.40.50.720">
    <property type="entry name" value="NAD(P)-binding Rossmann-like Domain"/>
    <property type="match status" value="1"/>
</dbReference>
<dbReference type="InterPro" id="IPR001509">
    <property type="entry name" value="Epimerase_deHydtase"/>
</dbReference>
<dbReference type="GO" id="GO:0048040">
    <property type="term" value="F:UDP-glucuronate decarboxylase activity"/>
    <property type="evidence" value="ECO:0007669"/>
    <property type="project" value="TreeGrafter"/>
</dbReference>
<dbReference type="SUPFAM" id="SSF51735">
    <property type="entry name" value="NAD(P)-binding Rossmann-fold domains"/>
    <property type="match status" value="1"/>
</dbReference>
<dbReference type="Pfam" id="PF01370">
    <property type="entry name" value="Epimerase"/>
    <property type="match status" value="1"/>
</dbReference>
<keyword evidence="7" id="KW-1185">Reference proteome</keyword>
<dbReference type="GO" id="GO:0042732">
    <property type="term" value="P:D-xylose metabolic process"/>
    <property type="evidence" value="ECO:0007669"/>
    <property type="project" value="InterPro"/>
</dbReference>
<dbReference type="PANTHER" id="PTHR43078:SF6">
    <property type="entry name" value="UDP-GLUCURONIC ACID DECARBOXYLASE 1"/>
    <property type="match status" value="1"/>
</dbReference>
<dbReference type="Proteomes" id="UP000242847">
    <property type="component" value="Unassembled WGS sequence"/>
</dbReference>
<reference evidence="6 7" key="1">
    <citation type="submission" date="2017-01" db="EMBL/GenBank/DDBJ databases">
        <title>Draft genome sequence of Pseudomonas pachastrellae type strain CCUG 46540T from a deep sea.</title>
        <authorList>
            <person name="Gomila M."/>
            <person name="Mulet M."/>
            <person name="Lalucat J."/>
            <person name="Garcia-Valdes E."/>
        </authorList>
    </citation>
    <scope>NUCLEOTIDE SEQUENCE [LARGE SCALE GENOMIC DNA]</scope>
    <source>
        <strain evidence="6 7">CCUG 46540</strain>
    </source>
</reference>
<comment type="caution">
    <text evidence="6">The sequence shown here is derived from an EMBL/GenBank/DDBJ whole genome shotgun (WGS) entry which is preliminary data.</text>
</comment>
<sequence length="351" mass="38174">MSTCTPQRHPVIEEDLHAIFQLGLDWSRFAGKHILVTGATGFLGAYLVEYLAWLNEGKLDSPVIIHAMARTDLKVQQRFPHLLEQPWFTPIVQDVCAPVCLGRLDFVIHAASPGSPKYYLQDPVGTANANVLGTSNLLELARRHGARLLFMSSGAVYGNGDGSAAITETDFGTLDPLDPVACYGESKRMGESLCACYQRQYGVHAVIARISHTYGPGVDLDDGRALADFLADALAGRDIVLLSDGSSSRPFCYVADMTAAFLLLLLEGKGGSAYNVGIDEEMTILEVAQLIARLSPYQGLQVRCSGSSAKKAEFRPSGHFDLGKMAKLGWRPSTRPEIGFARMLRYFTSVL</sequence>
<comment type="cofactor">
    <cofactor evidence="1">
        <name>NAD(+)</name>
        <dbReference type="ChEBI" id="CHEBI:57540"/>
    </cofactor>
</comment>
<evidence type="ECO:0000256" key="2">
    <source>
        <dbReference type="ARBA" id="ARBA00022793"/>
    </source>
</evidence>
<evidence type="ECO:0000256" key="4">
    <source>
        <dbReference type="ARBA" id="ARBA00023239"/>
    </source>
</evidence>
<dbReference type="InterPro" id="IPR036291">
    <property type="entry name" value="NAD(P)-bd_dom_sf"/>
</dbReference>
<evidence type="ECO:0000313" key="7">
    <source>
        <dbReference type="Proteomes" id="UP000242847"/>
    </source>
</evidence>
<keyword evidence="2" id="KW-0210">Decarboxylase</keyword>
<dbReference type="STRING" id="254161.SAMN05216256_104138"/>
<accession>A0A1S8DMA4</accession>
<protein>
    <recommendedName>
        <fullName evidence="5">NAD-dependent epimerase/dehydratase domain-containing protein</fullName>
    </recommendedName>
</protein>
<dbReference type="GO" id="GO:0005737">
    <property type="term" value="C:cytoplasm"/>
    <property type="evidence" value="ECO:0007669"/>
    <property type="project" value="TreeGrafter"/>
</dbReference>
<name>A0A1S8DMA4_9GAMM</name>
<evidence type="ECO:0000256" key="3">
    <source>
        <dbReference type="ARBA" id="ARBA00023027"/>
    </source>
</evidence>
<evidence type="ECO:0000259" key="5">
    <source>
        <dbReference type="Pfam" id="PF01370"/>
    </source>
</evidence>
<keyword evidence="4" id="KW-0456">Lyase</keyword>
<dbReference type="RefSeq" id="WP_083723518.1">
    <property type="nucleotide sequence ID" value="NZ_FOUD01000004.1"/>
</dbReference>
<proteinExistence type="predicted"/>